<dbReference type="InterPro" id="IPR036397">
    <property type="entry name" value="RNaseH_sf"/>
</dbReference>
<keyword evidence="7" id="KW-1185">Reference proteome</keyword>
<dbReference type="Pfam" id="PF00929">
    <property type="entry name" value="RNase_T"/>
    <property type="match status" value="1"/>
</dbReference>
<dbReference type="CDD" id="cd06137">
    <property type="entry name" value="DEDDh_RNase"/>
    <property type="match status" value="1"/>
</dbReference>
<dbReference type="InterPro" id="IPR012337">
    <property type="entry name" value="RNaseH-like_sf"/>
</dbReference>
<dbReference type="InterPro" id="IPR047021">
    <property type="entry name" value="REXO1/3/4-like"/>
</dbReference>
<dbReference type="PROSITE" id="PS00028">
    <property type="entry name" value="ZINC_FINGER_C2H2_1"/>
    <property type="match status" value="2"/>
</dbReference>
<feature type="compositionally biased region" description="Low complexity" evidence="4">
    <location>
        <begin position="126"/>
        <end position="140"/>
    </location>
</feature>
<feature type="compositionally biased region" description="Basic and acidic residues" evidence="4">
    <location>
        <begin position="448"/>
        <end position="461"/>
    </location>
</feature>
<evidence type="ECO:0000256" key="3">
    <source>
        <dbReference type="ARBA" id="ARBA00022839"/>
    </source>
</evidence>
<dbReference type="PANTHER" id="PTHR12801:SF114">
    <property type="entry name" value="EXONUCLEASE, PUTATIVE (AFU_ORTHOLOGUE AFUA_7G00870)-RELATED"/>
    <property type="match status" value="1"/>
</dbReference>
<dbReference type="InterPro" id="IPR013087">
    <property type="entry name" value="Znf_C2H2_type"/>
</dbReference>
<protein>
    <submittedName>
        <fullName evidence="6">Ribonuclease H-like domain-containing protein</fullName>
    </submittedName>
</protein>
<dbReference type="GO" id="GO:0006364">
    <property type="term" value="P:rRNA processing"/>
    <property type="evidence" value="ECO:0007669"/>
    <property type="project" value="TreeGrafter"/>
</dbReference>
<feature type="region of interest" description="Disordered" evidence="4">
    <location>
        <begin position="448"/>
        <end position="468"/>
    </location>
</feature>
<evidence type="ECO:0000256" key="2">
    <source>
        <dbReference type="ARBA" id="ARBA00022801"/>
    </source>
</evidence>
<gene>
    <name evidence="6" type="ORF">BDV29DRAFT_63808</name>
</gene>
<dbReference type="GO" id="GO:0005634">
    <property type="term" value="C:nucleus"/>
    <property type="evidence" value="ECO:0007669"/>
    <property type="project" value="TreeGrafter"/>
</dbReference>
<organism evidence="6 7">
    <name type="scientific">Aspergillus leporis</name>
    <dbReference type="NCBI Taxonomy" id="41062"/>
    <lineage>
        <taxon>Eukaryota</taxon>
        <taxon>Fungi</taxon>
        <taxon>Dikarya</taxon>
        <taxon>Ascomycota</taxon>
        <taxon>Pezizomycotina</taxon>
        <taxon>Eurotiomycetes</taxon>
        <taxon>Eurotiomycetidae</taxon>
        <taxon>Eurotiales</taxon>
        <taxon>Aspergillaceae</taxon>
        <taxon>Aspergillus</taxon>
        <taxon>Aspergillus subgen. Circumdati</taxon>
    </lineage>
</organism>
<feature type="region of interest" description="Disordered" evidence="4">
    <location>
        <begin position="86"/>
        <end position="143"/>
    </location>
</feature>
<dbReference type="GO" id="GO:0000027">
    <property type="term" value="P:ribosomal large subunit assembly"/>
    <property type="evidence" value="ECO:0007669"/>
    <property type="project" value="TreeGrafter"/>
</dbReference>
<dbReference type="AlphaFoldDB" id="A0A5N5WJH3"/>
<dbReference type="InterPro" id="IPR013520">
    <property type="entry name" value="Ribonucl_H"/>
</dbReference>
<feature type="region of interest" description="Disordered" evidence="4">
    <location>
        <begin position="501"/>
        <end position="520"/>
    </location>
</feature>
<dbReference type="GO" id="GO:0004527">
    <property type="term" value="F:exonuclease activity"/>
    <property type="evidence" value="ECO:0007669"/>
    <property type="project" value="UniProtKB-KW"/>
</dbReference>
<dbReference type="SMART" id="SM00355">
    <property type="entry name" value="ZnF_C2H2"/>
    <property type="match status" value="3"/>
</dbReference>
<reference evidence="6 7" key="1">
    <citation type="submission" date="2019-04" db="EMBL/GenBank/DDBJ databases">
        <title>Friends and foes A comparative genomics study of 23 Aspergillus species from section Flavi.</title>
        <authorList>
            <consortium name="DOE Joint Genome Institute"/>
            <person name="Kjaerbolling I."/>
            <person name="Vesth T."/>
            <person name="Frisvad J.C."/>
            <person name="Nybo J.L."/>
            <person name="Theobald S."/>
            <person name="Kildgaard S."/>
            <person name="Isbrandt T."/>
            <person name="Kuo A."/>
            <person name="Sato A."/>
            <person name="Lyhne E.K."/>
            <person name="Kogle M.E."/>
            <person name="Wiebenga A."/>
            <person name="Kun R.S."/>
            <person name="Lubbers R.J."/>
            <person name="Makela M.R."/>
            <person name="Barry K."/>
            <person name="Chovatia M."/>
            <person name="Clum A."/>
            <person name="Daum C."/>
            <person name="Haridas S."/>
            <person name="He G."/>
            <person name="LaButti K."/>
            <person name="Lipzen A."/>
            <person name="Mondo S."/>
            <person name="Riley R."/>
            <person name="Salamov A."/>
            <person name="Simmons B.A."/>
            <person name="Magnuson J.K."/>
            <person name="Henrissat B."/>
            <person name="Mortensen U.H."/>
            <person name="Larsen T.O."/>
            <person name="Devries R.P."/>
            <person name="Grigoriev I.V."/>
            <person name="Machida M."/>
            <person name="Baker S.E."/>
            <person name="Andersen M.R."/>
        </authorList>
    </citation>
    <scope>NUCLEOTIDE SEQUENCE [LARGE SCALE GENOMIC DNA]</scope>
    <source>
        <strain evidence="6 7">CBS 151.66</strain>
    </source>
</reference>
<keyword evidence="2" id="KW-0378">Hydrolase</keyword>
<dbReference type="OrthoDB" id="16516at2759"/>
<feature type="compositionally biased region" description="Basic and acidic residues" evidence="4">
    <location>
        <begin position="86"/>
        <end position="106"/>
    </location>
</feature>
<dbReference type="PANTHER" id="PTHR12801">
    <property type="entry name" value="RNA EXONUCLEASE REXO1 / RECO3 FAMILY MEMBER-RELATED"/>
    <property type="match status" value="1"/>
</dbReference>
<name>A0A5N5WJH3_9EURO</name>
<proteinExistence type="predicted"/>
<feature type="domain" description="C2H2-type" evidence="5">
    <location>
        <begin position="75"/>
        <end position="95"/>
    </location>
</feature>
<evidence type="ECO:0000256" key="4">
    <source>
        <dbReference type="SAM" id="MobiDB-lite"/>
    </source>
</evidence>
<dbReference type="EMBL" id="ML732377">
    <property type="protein sequence ID" value="KAB8068701.1"/>
    <property type="molecule type" value="Genomic_DNA"/>
</dbReference>
<feature type="domain" description="C2H2-type" evidence="5">
    <location>
        <begin position="49"/>
        <end position="70"/>
    </location>
</feature>
<keyword evidence="1" id="KW-0540">Nuclease</keyword>
<dbReference type="SMART" id="SM00479">
    <property type="entry name" value="EXOIII"/>
    <property type="match status" value="1"/>
</dbReference>
<evidence type="ECO:0000313" key="7">
    <source>
        <dbReference type="Proteomes" id="UP000326565"/>
    </source>
</evidence>
<evidence type="ECO:0000256" key="1">
    <source>
        <dbReference type="ARBA" id="ARBA00022722"/>
    </source>
</evidence>
<dbReference type="Proteomes" id="UP000326565">
    <property type="component" value="Unassembled WGS sequence"/>
</dbReference>
<sequence>MPLGKNTSLANQPAPAKKLKCLRCKKDTFTTANGLANHQDALGHHHAVCPICNKEFGTEGARENHKKSSHYHVVCPICHKKFGTEKARSDHSKSHEQRPVPKKREAVTPTWSPATEPARLCEEQKSNQLQSSQQPKPQQQAKVSAVEHLTLAISYTDSTALHGYSNTTGPVGGLLNEVRLYYNGNFFTMLTPTEQCFIYANLLTKCHSSARLQTQGYAMPAFREGVKGKWKKASITRSQFWPTPVPSPATQYLKRRAVVIDCEMVEVNRGRREVALLSAVDFLTGEVLINHYVQPTAKVTNWTTKISGVTPAAMTEAVSKGQALQGWQSARQALFNYVDAHTILIGHSLNHDLDVLGIYHTMIVDSAILASEAVFGSTSVFKRLYSLKTLSEEFVKLRIQPDNHAHVCLEDTFATRDVVLSFLRNPGGLEIWAAGAKTEYDAQQKRREAERRQKRDEKAKAAAEPLPAKSAKLPLMRVVDHLSDSDDYGYEYDSETPRWSDIAEDCGWPHPDTGYDPWSD</sequence>
<keyword evidence="3" id="KW-0269">Exonuclease</keyword>
<evidence type="ECO:0000259" key="5">
    <source>
        <dbReference type="PROSITE" id="PS00028"/>
    </source>
</evidence>
<dbReference type="Gene3D" id="3.30.160.60">
    <property type="entry name" value="Classic Zinc Finger"/>
    <property type="match status" value="1"/>
</dbReference>
<dbReference type="SUPFAM" id="SSF53098">
    <property type="entry name" value="Ribonuclease H-like"/>
    <property type="match status" value="1"/>
</dbReference>
<dbReference type="GO" id="GO:0003676">
    <property type="term" value="F:nucleic acid binding"/>
    <property type="evidence" value="ECO:0007669"/>
    <property type="project" value="InterPro"/>
</dbReference>
<evidence type="ECO:0000313" key="6">
    <source>
        <dbReference type="EMBL" id="KAB8068701.1"/>
    </source>
</evidence>
<accession>A0A5N5WJH3</accession>
<dbReference type="Gene3D" id="3.30.420.10">
    <property type="entry name" value="Ribonuclease H-like superfamily/Ribonuclease H"/>
    <property type="match status" value="1"/>
</dbReference>